<dbReference type="InterPro" id="IPR009091">
    <property type="entry name" value="RCC1/BLIP-II"/>
</dbReference>
<evidence type="ECO:0000259" key="7">
    <source>
        <dbReference type="PROSITE" id="PS50011"/>
    </source>
</evidence>
<dbReference type="Gene3D" id="2.130.10.30">
    <property type="entry name" value="Regulator of chromosome condensation 1/beta-lactamase-inhibitor protein II"/>
    <property type="match status" value="1"/>
</dbReference>
<name>A0A7R9LYR1_9ACAR</name>
<accession>A0A7R9LYR1</accession>
<keyword evidence="1" id="KW-0808">Transferase</keyword>
<dbReference type="GO" id="GO:0005524">
    <property type="term" value="F:ATP binding"/>
    <property type="evidence" value="ECO:0007669"/>
    <property type="project" value="UniProtKB-KW"/>
</dbReference>
<feature type="repeat" description="RCC1" evidence="6">
    <location>
        <begin position="8"/>
        <end position="59"/>
    </location>
</feature>
<dbReference type="OrthoDB" id="61110at2759"/>
<dbReference type="InterPro" id="IPR000408">
    <property type="entry name" value="Reg_chr_condens"/>
</dbReference>
<organism evidence="8">
    <name type="scientific">Oppiella nova</name>
    <dbReference type="NCBI Taxonomy" id="334625"/>
    <lineage>
        <taxon>Eukaryota</taxon>
        <taxon>Metazoa</taxon>
        <taxon>Ecdysozoa</taxon>
        <taxon>Arthropoda</taxon>
        <taxon>Chelicerata</taxon>
        <taxon>Arachnida</taxon>
        <taxon>Acari</taxon>
        <taxon>Acariformes</taxon>
        <taxon>Sarcoptiformes</taxon>
        <taxon>Oribatida</taxon>
        <taxon>Brachypylina</taxon>
        <taxon>Oppioidea</taxon>
        <taxon>Oppiidae</taxon>
        <taxon>Oppiella</taxon>
    </lineage>
</organism>
<dbReference type="PROSITE" id="PS00626">
    <property type="entry name" value="RCC1_2"/>
    <property type="match status" value="1"/>
</dbReference>
<sequence length="518" mass="59156">MICKDEPMSLYGLGSNCDGSLGLGHNTPVDTPELIPDLCGNKLAQFITGYSFALAIDDGNRVYSWGHNSEGQLARDVTPEGVYLKPNKIAFFDNKNVSQISCGLLHTLALTAVGQVYAWGRNSFGQVGCGVTGYNNFEDFYASEYQITYNTLKVIHNEPDINEVVSRIRLDSTSNDFGDEPKQRVLKELTSLAKMRSDFVVRYYNSWLEGKHLYIQMEYCSQSLKPMLSVKGQAFGRQKGDPMNIYEYYLSCEIFRELLECVQYLHDLDPPVIHRDLKPDNILIAKDVRNGRFVKLCDFGLATVHNMASMSHSTNVGTFKYMAPEVHQSRYTCKADVYSLDFGDEPKQRVLKELTSLAKMRSDFVVRYYNSWLEGKHLYIQMEYCSQSLKPMLSVKGQVFGRQKGDPMNIYEYYLSCEIFRELLECVQYLHDLDPPVIHRDLKPDNILIAKDVRNGRFVKLCDFGLATVHDMASMSHSTNVGTFKYMAPEVHQSRYTCKADVYSLGEIGQELFDLYLW</sequence>
<dbReference type="InterPro" id="IPR008271">
    <property type="entry name" value="Ser/Thr_kinase_AS"/>
</dbReference>
<dbReference type="PROSITE" id="PS00108">
    <property type="entry name" value="PROTEIN_KINASE_ST"/>
    <property type="match status" value="1"/>
</dbReference>
<evidence type="ECO:0000256" key="4">
    <source>
        <dbReference type="ARBA" id="ARBA00022840"/>
    </source>
</evidence>
<evidence type="ECO:0000256" key="1">
    <source>
        <dbReference type="ARBA" id="ARBA00022679"/>
    </source>
</evidence>
<dbReference type="PROSITE" id="PS50011">
    <property type="entry name" value="PROTEIN_KINASE_DOM"/>
    <property type="match status" value="1"/>
</dbReference>
<dbReference type="PROSITE" id="PS50012">
    <property type="entry name" value="RCC1_3"/>
    <property type="match status" value="2"/>
</dbReference>
<keyword evidence="3" id="KW-0418">Kinase</keyword>
<dbReference type="EMBL" id="CAJPVJ010004107">
    <property type="protein sequence ID" value="CAG2168297.1"/>
    <property type="molecule type" value="Genomic_DNA"/>
</dbReference>
<gene>
    <name evidence="8" type="ORF">ONB1V03_LOCUS7787</name>
</gene>
<feature type="domain" description="Protein kinase" evidence="7">
    <location>
        <begin position="282"/>
        <end position="518"/>
    </location>
</feature>
<evidence type="ECO:0000313" key="8">
    <source>
        <dbReference type="EMBL" id="CAD7650392.1"/>
    </source>
</evidence>
<dbReference type="GO" id="GO:0005737">
    <property type="term" value="C:cytoplasm"/>
    <property type="evidence" value="ECO:0007669"/>
    <property type="project" value="TreeGrafter"/>
</dbReference>
<dbReference type="Proteomes" id="UP000728032">
    <property type="component" value="Unassembled WGS sequence"/>
</dbReference>
<dbReference type="GO" id="GO:0004672">
    <property type="term" value="F:protein kinase activity"/>
    <property type="evidence" value="ECO:0007669"/>
    <property type="project" value="InterPro"/>
</dbReference>
<dbReference type="Gene3D" id="3.30.200.20">
    <property type="entry name" value="Phosphorylase Kinase, domain 1"/>
    <property type="match status" value="1"/>
</dbReference>
<keyword evidence="2" id="KW-0547">Nucleotide-binding</keyword>
<dbReference type="InterPro" id="IPR011009">
    <property type="entry name" value="Kinase-like_dom_sf"/>
</dbReference>
<dbReference type="Pfam" id="PF13540">
    <property type="entry name" value="RCC1_2"/>
    <property type="match status" value="2"/>
</dbReference>
<dbReference type="Gene3D" id="1.10.510.10">
    <property type="entry name" value="Transferase(Phosphotransferase) domain 1"/>
    <property type="match status" value="2"/>
</dbReference>
<dbReference type="Pfam" id="PF00069">
    <property type="entry name" value="Pkinase"/>
    <property type="match status" value="2"/>
</dbReference>
<dbReference type="PANTHER" id="PTHR11042">
    <property type="entry name" value="EUKARYOTIC TRANSLATION INITIATION FACTOR 2-ALPHA KINASE EIF2-ALPHA KINASE -RELATED"/>
    <property type="match status" value="1"/>
</dbReference>
<dbReference type="SMART" id="SM00220">
    <property type="entry name" value="S_TKc"/>
    <property type="match status" value="1"/>
</dbReference>
<feature type="repeat" description="RCC1" evidence="6">
    <location>
        <begin position="60"/>
        <end position="113"/>
    </location>
</feature>
<dbReference type="CDD" id="cd00180">
    <property type="entry name" value="PKc"/>
    <property type="match status" value="2"/>
</dbReference>
<dbReference type="SUPFAM" id="SSF56112">
    <property type="entry name" value="Protein kinase-like (PK-like)"/>
    <property type="match status" value="2"/>
</dbReference>
<comment type="similarity">
    <text evidence="5">Belongs to the protein kinase superfamily. Ser/Thr protein kinase family. GCN2 subfamily.</text>
</comment>
<dbReference type="SUPFAM" id="SSF50985">
    <property type="entry name" value="RCC1/BLIP-II"/>
    <property type="match status" value="1"/>
</dbReference>
<dbReference type="EMBL" id="OC918932">
    <property type="protein sequence ID" value="CAD7650392.1"/>
    <property type="molecule type" value="Genomic_DNA"/>
</dbReference>
<dbReference type="InterPro" id="IPR050339">
    <property type="entry name" value="CC_SR_Kinase"/>
</dbReference>
<evidence type="ECO:0000256" key="3">
    <source>
        <dbReference type="ARBA" id="ARBA00022777"/>
    </source>
</evidence>
<proteinExistence type="inferred from homology"/>
<dbReference type="PRINTS" id="PR00633">
    <property type="entry name" value="RCCNDNSATION"/>
</dbReference>
<protein>
    <recommendedName>
        <fullName evidence="7">Protein kinase domain-containing protein</fullName>
    </recommendedName>
</protein>
<evidence type="ECO:0000256" key="2">
    <source>
        <dbReference type="ARBA" id="ARBA00022741"/>
    </source>
</evidence>
<keyword evidence="4" id="KW-0067">ATP-binding</keyword>
<dbReference type="InterPro" id="IPR000719">
    <property type="entry name" value="Prot_kinase_dom"/>
</dbReference>
<keyword evidence="9" id="KW-1185">Reference proteome</keyword>
<dbReference type="GO" id="GO:0005634">
    <property type="term" value="C:nucleus"/>
    <property type="evidence" value="ECO:0007669"/>
    <property type="project" value="TreeGrafter"/>
</dbReference>
<evidence type="ECO:0000313" key="9">
    <source>
        <dbReference type="Proteomes" id="UP000728032"/>
    </source>
</evidence>
<dbReference type="AlphaFoldDB" id="A0A7R9LYR1"/>
<reference evidence="8" key="1">
    <citation type="submission" date="2020-11" db="EMBL/GenBank/DDBJ databases">
        <authorList>
            <person name="Tran Van P."/>
        </authorList>
    </citation>
    <scope>NUCLEOTIDE SEQUENCE</scope>
</reference>
<evidence type="ECO:0000256" key="5">
    <source>
        <dbReference type="ARBA" id="ARBA00037982"/>
    </source>
</evidence>
<evidence type="ECO:0000256" key="6">
    <source>
        <dbReference type="PROSITE-ProRule" id="PRU00235"/>
    </source>
</evidence>